<proteinExistence type="predicted"/>
<dbReference type="Proteomes" id="UP000060787">
    <property type="component" value="Chromosome"/>
</dbReference>
<dbReference type="PATRIC" id="fig|84531.8.peg.2700"/>
<name>A0A0S2FB68_LYSAN</name>
<dbReference type="EMBL" id="CP011129">
    <property type="protein sequence ID" value="ALN80818.1"/>
    <property type="molecule type" value="Genomic_DNA"/>
</dbReference>
<evidence type="ECO:0000313" key="1">
    <source>
        <dbReference type="EMBL" id="ALN80818.1"/>
    </source>
</evidence>
<gene>
    <name evidence="1" type="ORF">LA76x_2688</name>
</gene>
<organism evidence="1 2">
    <name type="scientific">Lysobacter antibioticus</name>
    <dbReference type="NCBI Taxonomy" id="84531"/>
    <lineage>
        <taxon>Bacteria</taxon>
        <taxon>Pseudomonadati</taxon>
        <taxon>Pseudomonadota</taxon>
        <taxon>Gammaproteobacteria</taxon>
        <taxon>Lysobacterales</taxon>
        <taxon>Lysobacteraceae</taxon>
        <taxon>Lysobacter</taxon>
    </lineage>
</organism>
<dbReference type="STRING" id="84531.LA76x_2688"/>
<accession>A0A0S2FB68</accession>
<dbReference type="KEGG" id="lab:LA76x_2688"/>
<dbReference type="AlphaFoldDB" id="A0A0S2FB68"/>
<keyword evidence="2" id="KW-1185">Reference proteome</keyword>
<reference evidence="1 2" key="1">
    <citation type="journal article" date="2015" name="BMC Genomics">
        <title>Comparative genomics and metabolic profiling of the genus Lysobacter.</title>
        <authorList>
            <person name="de Bruijn I."/>
            <person name="Cheng X."/>
            <person name="de Jager V."/>
            <person name="Exposito R.G."/>
            <person name="Watrous J."/>
            <person name="Patel N."/>
            <person name="Postma J."/>
            <person name="Dorrestein P.C."/>
            <person name="Kobayashi D."/>
            <person name="Raaijmakers J.M."/>
        </authorList>
    </citation>
    <scope>NUCLEOTIDE SEQUENCE [LARGE SCALE GENOMIC DNA]</scope>
    <source>
        <strain evidence="1 2">76</strain>
    </source>
</reference>
<evidence type="ECO:0000313" key="2">
    <source>
        <dbReference type="Proteomes" id="UP000060787"/>
    </source>
</evidence>
<protein>
    <submittedName>
        <fullName evidence="1">Uncharacterized protein</fullName>
    </submittedName>
</protein>
<sequence length="87" mass="10041">MPRQSLAAQHHDSRRSELRWFRCIDRPEIDRSEIERFELALPPAKRFGMHLQSETETQRVKNVGSRQSNPAIFNVVISNFGHGSIIG</sequence>